<sequence>MARVDKYYGTNVMLYGDKISKIRELGYKGTHSQFRVVCKAKSKAEANRMAESYGFGKKVFHPDYTSETGNETEIEMANRYDFIICLNGTLGNEFVGIESII</sequence>
<reference evidence="1 2" key="1">
    <citation type="submission" date="2019-02" db="EMBL/GenBank/DDBJ databases">
        <title>Genome sequencing of Clostridium botulinum clinical isolates.</title>
        <authorList>
            <person name="Brunt J."/>
            <person name="Van Vliet A.H.M."/>
            <person name="Stringer S.C."/>
            <person name="Grant K.A."/>
            <person name="Carter A.C."/>
            <person name="Peck M.W."/>
        </authorList>
    </citation>
    <scope>NUCLEOTIDE SEQUENCE [LARGE SCALE GENOMIC DNA]</scope>
    <source>
        <strain evidence="1 2">R1125/03</strain>
    </source>
</reference>
<dbReference type="Proteomes" id="UP000473089">
    <property type="component" value="Unassembled WGS sequence"/>
</dbReference>
<comment type="caution">
    <text evidence="1">The sequence shown here is derived from an EMBL/GenBank/DDBJ whole genome shotgun (WGS) entry which is preliminary data.</text>
</comment>
<evidence type="ECO:0000313" key="2">
    <source>
        <dbReference type="Proteomes" id="UP000473089"/>
    </source>
</evidence>
<gene>
    <name evidence="1" type="ORF">EXM42_08150</name>
</gene>
<name>A0A6M0SYZ7_CLOBO</name>
<evidence type="ECO:0000313" key="1">
    <source>
        <dbReference type="EMBL" id="NFA60363.1"/>
    </source>
</evidence>
<proteinExistence type="predicted"/>
<organism evidence="1 2">
    <name type="scientific">Clostridium botulinum</name>
    <dbReference type="NCBI Taxonomy" id="1491"/>
    <lineage>
        <taxon>Bacteria</taxon>
        <taxon>Bacillati</taxon>
        <taxon>Bacillota</taxon>
        <taxon>Clostridia</taxon>
        <taxon>Eubacteriales</taxon>
        <taxon>Clostridiaceae</taxon>
        <taxon>Clostridium</taxon>
    </lineage>
</organism>
<dbReference type="EMBL" id="SGJP01000014">
    <property type="protein sequence ID" value="NFA60363.1"/>
    <property type="molecule type" value="Genomic_DNA"/>
</dbReference>
<accession>A0A6M0SYZ7</accession>
<protein>
    <submittedName>
        <fullName evidence="1">Uncharacterized protein</fullName>
    </submittedName>
</protein>
<dbReference type="AlphaFoldDB" id="A0A6M0SYZ7"/>